<dbReference type="GO" id="GO:0008725">
    <property type="term" value="F:DNA-3-methyladenine glycosylase activity"/>
    <property type="evidence" value="ECO:0007669"/>
    <property type="project" value="TreeGrafter"/>
</dbReference>
<dbReference type="Proteomes" id="UP000305888">
    <property type="component" value="Chromosome"/>
</dbReference>
<dbReference type="GO" id="GO:0006307">
    <property type="term" value="P:DNA alkylation repair"/>
    <property type="evidence" value="ECO:0007669"/>
    <property type="project" value="TreeGrafter"/>
</dbReference>
<dbReference type="PANTHER" id="PTHR43003:SF5">
    <property type="entry name" value="DNA-3-METHYLADENINE GLYCOSYLASE"/>
    <property type="match status" value="1"/>
</dbReference>
<evidence type="ECO:0000256" key="2">
    <source>
        <dbReference type="ARBA" id="ARBA00012000"/>
    </source>
</evidence>
<dbReference type="EMBL" id="CP040818">
    <property type="protein sequence ID" value="QDL92648.1"/>
    <property type="molecule type" value="Genomic_DNA"/>
</dbReference>
<dbReference type="GO" id="GO:0005737">
    <property type="term" value="C:cytoplasm"/>
    <property type="evidence" value="ECO:0007669"/>
    <property type="project" value="TreeGrafter"/>
</dbReference>
<evidence type="ECO:0000313" key="6">
    <source>
        <dbReference type="EMBL" id="QDL92648.1"/>
    </source>
</evidence>
<dbReference type="GO" id="GO:0032131">
    <property type="term" value="F:alkylated DNA binding"/>
    <property type="evidence" value="ECO:0007669"/>
    <property type="project" value="TreeGrafter"/>
</dbReference>
<dbReference type="AlphaFoldDB" id="A0A5B8FI40"/>
<dbReference type="SMART" id="SM00478">
    <property type="entry name" value="ENDO3c"/>
    <property type="match status" value="1"/>
</dbReference>
<dbReference type="KEGG" id="ppru:FDP22_13140"/>
<dbReference type="PANTHER" id="PTHR43003">
    <property type="entry name" value="DNA-3-METHYLADENINE GLYCOSYLASE"/>
    <property type="match status" value="1"/>
</dbReference>
<dbReference type="EC" id="3.2.2.21" evidence="2"/>
<evidence type="ECO:0000256" key="3">
    <source>
        <dbReference type="ARBA" id="ARBA00022763"/>
    </source>
</evidence>
<dbReference type="RefSeq" id="WP_138574297.1">
    <property type="nucleotide sequence ID" value="NZ_CP040818.1"/>
</dbReference>
<accession>A0A5B8FI40</accession>
<comment type="catalytic activity">
    <reaction evidence="1">
        <text>Hydrolysis of alkylated DNA, releasing 3-methyladenine, 3-methylguanine, 7-methylguanine and 7-methyladenine.</text>
        <dbReference type="EC" id="3.2.2.21"/>
    </reaction>
</comment>
<dbReference type="Pfam" id="PF00730">
    <property type="entry name" value="HhH-GPD"/>
    <property type="match status" value="1"/>
</dbReference>
<dbReference type="GO" id="GO:0006285">
    <property type="term" value="P:base-excision repair, AP site formation"/>
    <property type="evidence" value="ECO:0007669"/>
    <property type="project" value="TreeGrafter"/>
</dbReference>
<dbReference type="InterPro" id="IPR011257">
    <property type="entry name" value="DNA_glycosylase"/>
</dbReference>
<dbReference type="SUPFAM" id="SSF48150">
    <property type="entry name" value="DNA-glycosylase"/>
    <property type="match status" value="1"/>
</dbReference>
<proteinExistence type="predicted"/>
<dbReference type="GO" id="GO:0032993">
    <property type="term" value="C:protein-DNA complex"/>
    <property type="evidence" value="ECO:0007669"/>
    <property type="project" value="TreeGrafter"/>
</dbReference>
<feature type="domain" description="HhH-GPD" evidence="5">
    <location>
        <begin position="53"/>
        <end position="200"/>
    </location>
</feature>
<keyword evidence="4" id="KW-0234">DNA repair</keyword>
<evidence type="ECO:0000259" key="5">
    <source>
        <dbReference type="SMART" id="SM00478"/>
    </source>
</evidence>
<dbReference type="Gene3D" id="1.10.1670.40">
    <property type="match status" value="1"/>
</dbReference>
<gene>
    <name evidence="6" type="ORF">FDP22_13140</name>
</gene>
<evidence type="ECO:0000256" key="4">
    <source>
        <dbReference type="ARBA" id="ARBA00023204"/>
    </source>
</evidence>
<protein>
    <recommendedName>
        <fullName evidence="2">DNA-3-methyladenine glycosylase II</fullName>
        <ecNumber evidence="2">3.2.2.21</ecNumber>
    </recommendedName>
</protein>
<dbReference type="GO" id="GO:0043916">
    <property type="term" value="F:DNA-7-methylguanine glycosylase activity"/>
    <property type="evidence" value="ECO:0007669"/>
    <property type="project" value="TreeGrafter"/>
</dbReference>
<keyword evidence="3" id="KW-0227">DNA damage</keyword>
<reference evidence="6 7" key="1">
    <citation type="submission" date="2019-06" db="EMBL/GenBank/DDBJ databases">
        <title>Genome sequence of Rhodobacteraceae bacterium D4M1.</title>
        <authorList>
            <person name="Cao J."/>
        </authorList>
    </citation>
    <scope>NUCLEOTIDE SEQUENCE [LARGE SCALE GENOMIC DNA]</scope>
    <source>
        <strain evidence="6 7">D4M1</strain>
    </source>
</reference>
<organism evidence="6 7">
    <name type="scientific">Paroceanicella profunda</name>
    <dbReference type="NCBI Taxonomy" id="2579971"/>
    <lineage>
        <taxon>Bacteria</taxon>
        <taxon>Pseudomonadati</taxon>
        <taxon>Pseudomonadota</taxon>
        <taxon>Alphaproteobacteria</taxon>
        <taxon>Rhodobacterales</taxon>
        <taxon>Paracoccaceae</taxon>
        <taxon>Paroceanicella</taxon>
    </lineage>
</organism>
<dbReference type="InterPro" id="IPR003265">
    <property type="entry name" value="HhH-GPD_domain"/>
</dbReference>
<name>A0A5B8FI40_9RHOB</name>
<dbReference type="InterPro" id="IPR051912">
    <property type="entry name" value="Alkylbase_DNA_Glycosylase/TA"/>
</dbReference>
<evidence type="ECO:0000256" key="1">
    <source>
        <dbReference type="ARBA" id="ARBA00000086"/>
    </source>
</evidence>
<dbReference type="OrthoDB" id="9785929at2"/>
<sequence>MTGRIIETDADVAEGAAWLARRDPRLAAVLARTGPLPLRRRADGFEALLNAIVGQQISTAAAAGIWSRLGTAGALTLEGIAALDDAALLGCGLSRPKLRYIRALADSGFAFEALRGMSDAEVVAALVSLKGIGRWTAEVYAMFSLGRADVFAAGDLALQESARLAFGLDARPGERALREMAQEWSPWRAVAARALWAYYRVAKQREGVRT</sequence>
<evidence type="ECO:0000313" key="7">
    <source>
        <dbReference type="Proteomes" id="UP000305888"/>
    </source>
</evidence>
<dbReference type="CDD" id="cd00056">
    <property type="entry name" value="ENDO3c"/>
    <property type="match status" value="1"/>
</dbReference>
<keyword evidence="7" id="KW-1185">Reference proteome</keyword>
<dbReference type="Gene3D" id="1.10.340.30">
    <property type="entry name" value="Hypothetical protein, domain 2"/>
    <property type="match status" value="1"/>
</dbReference>